<keyword evidence="2" id="KW-0732">Signal</keyword>
<evidence type="ECO:0000256" key="1">
    <source>
        <dbReference type="SAM" id="MobiDB-lite"/>
    </source>
</evidence>
<keyword evidence="4" id="KW-1185">Reference proteome</keyword>
<name>A0AAV9Z9U3_9AGAR</name>
<organism evidence="3 4">
    <name type="scientific">Favolaschia claudopus</name>
    <dbReference type="NCBI Taxonomy" id="2862362"/>
    <lineage>
        <taxon>Eukaryota</taxon>
        <taxon>Fungi</taxon>
        <taxon>Dikarya</taxon>
        <taxon>Basidiomycota</taxon>
        <taxon>Agaricomycotina</taxon>
        <taxon>Agaricomycetes</taxon>
        <taxon>Agaricomycetidae</taxon>
        <taxon>Agaricales</taxon>
        <taxon>Marasmiineae</taxon>
        <taxon>Mycenaceae</taxon>
        <taxon>Favolaschia</taxon>
    </lineage>
</organism>
<sequence>MLTTLLFLPLFSGIYVSGAAVDFRASTIERRQALTLRAQQRNLGSFDLTPILPPASVTSWRAVNAPESCTTYAGQQDGSECRTDLTAVSIQFEDCGDEFVVCRCADAEMSMNDVFERLGRVPIGLRRYGGVVMVAAQAGSDTAHAYTWTSGEHTGDIHFFGDCGMETWVHEFMHAFDSAPDRPRPQSNGSRWQNALATDTCVPDSYSLTNAVEAYAQLGLLIIYQVVYGILPPGFTADCMSNQLAYMTSLPLFNGSTLFGNNCDIQDGPPARHTRPPNILDPSRTFQTQRPSSTEGGPAVMATSRRSGANSTVTVELNSSLLICMFALFSGIWLFS</sequence>
<dbReference type="EMBL" id="JAWWNJ010000175">
    <property type="protein sequence ID" value="KAK6975084.1"/>
    <property type="molecule type" value="Genomic_DNA"/>
</dbReference>
<feature type="region of interest" description="Disordered" evidence="1">
    <location>
        <begin position="268"/>
        <end position="305"/>
    </location>
</feature>
<feature type="chain" id="PRO_5043497169" evidence="2">
    <location>
        <begin position="21"/>
        <end position="336"/>
    </location>
</feature>
<evidence type="ECO:0000313" key="3">
    <source>
        <dbReference type="EMBL" id="KAK6975084.1"/>
    </source>
</evidence>
<gene>
    <name evidence="3" type="ORF">R3P38DRAFT_3128323</name>
</gene>
<feature type="compositionally biased region" description="Polar residues" evidence="1">
    <location>
        <begin position="284"/>
        <end position="295"/>
    </location>
</feature>
<comment type="caution">
    <text evidence="3">The sequence shown here is derived from an EMBL/GenBank/DDBJ whole genome shotgun (WGS) entry which is preliminary data.</text>
</comment>
<protein>
    <submittedName>
        <fullName evidence="3">Conidiation-specific protein 13</fullName>
    </submittedName>
</protein>
<proteinExistence type="predicted"/>
<dbReference type="Proteomes" id="UP001362999">
    <property type="component" value="Unassembled WGS sequence"/>
</dbReference>
<evidence type="ECO:0000313" key="4">
    <source>
        <dbReference type="Proteomes" id="UP001362999"/>
    </source>
</evidence>
<feature type="signal peptide" evidence="2">
    <location>
        <begin position="1"/>
        <end position="20"/>
    </location>
</feature>
<accession>A0AAV9Z9U3</accession>
<evidence type="ECO:0000256" key="2">
    <source>
        <dbReference type="SAM" id="SignalP"/>
    </source>
</evidence>
<dbReference type="AlphaFoldDB" id="A0AAV9Z9U3"/>
<reference evidence="3 4" key="1">
    <citation type="journal article" date="2024" name="J Genomics">
        <title>Draft genome sequencing and assembly of Favolaschia claudopus CIRM-BRFM 2984 isolated from oak limbs.</title>
        <authorList>
            <person name="Navarro D."/>
            <person name="Drula E."/>
            <person name="Chaduli D."/>
            <person name="Cazenave R."/>
            <person name="Ahrendt S."/>
            <person name="Wang J."/>
            <person name="Lipzen A."/>
            <person name="Daum C."/>
            <person name="Barry K."/>
            <person name="Grigoriev I.V."/>
            <person name="Favel A."/>
            <person name="Rosso M.N."/>
            <person name="Martin F."/>
        </authorList>
    </citation>
    <scope>NUCLEOTIDE SEQUENCE [LARGE SCALE GENOMIC DNA]</scope>
    <source>
        <strain evidence="3 4">CIRM-BRFM 2984</strain>
    </source>
</reference>